<sequence>MLRFSSALPLVLTALSASLLIAQSGTPAATATAPHFPTNEDLRHSKVLTSPILSPDGKQILFAVTQATADGAVSHLWIVPVSSTSADKPRQLTFSPPADKRGEHNAQWSPDSSAIFFLAKRGENTQLFRLDLRGGEASPYDLKILPPVDDSKEKDAINPPPPPVSSEKKDEKKPDTNKVEPLPIDVAGFAINHDGKYIALWAHDPETPGEKKQKDAKIDASWINHERHLTRLYIAALKPDGSLDGELKNTAIVPEVHGVLWSPVDDRILVVTEPPNDATDLAPAAQAFLLEVPKLDSPQKLNAIPPSVSRAEWSQDANTILFVAQTTQDAPPGYEELFALPKQSSGPQVIALSGSFDGQFGPSPLTSTSDGSVIAQAGIGTRSSPVRFAINGSGSPQVIDLGTSMVLGLSTNAKQTGWVWIADSGGQATRLCYAAKLGEPCSAIPIPELAPADLRVVEPQLVQWKSGPFTIEGLLYMPPDTGSAKVPLIVDVHGGPLGAWFNQHDLFAPFLLGHGWAVLRPNPRGSSNYGVKFAAANKNDLGGGDYQDVMAGVDYVLAHYPIDSSRMALMGYSYGGEMAGFVEGKTDRFKAIISGAPVIDQFSEYGTESGSWYDRWYFGKPWERVADAWRQSPLANAAHAKTPFLLIQGQSDTTDPVGQAEEMYRALRQEGVPVELVTYPRENHGPLAGGMVGRPSPEPWHGFDVRQRIVNFITAAFSSTSSSTAPAKP</sequence>
<dbReference type="SUPFAM" id="SSF53474">
    <property type="entry name" value="alpha/beta-Hydrolases"/>
    <property type="match status" value="1"/>
</dbReference>
<evidence type="ECO:0000259" key="5">
    <source>
        <dbReference type="Pfam" id="PF00326"/>
    </source>
</evidence>
<feature type="signal peptide" evidence="4">
    <location>
        <begin position="1"/>
        <end position="22"/>
    </location>
</feature>
<feature type="compositionally biased region" description="Basic and acidic residues" evidence="3">
    <location>
        <begin position="166"/>
        <end position="178"/>
    </location>
</feature>
<accession>A0AAU7DR17</accession>
<dbReference type="AlphaFoldDB" id="A0AAU7DR17"/>
<reference evidence="6" key="1">
    <citation type="submission" date="2023-03" db="EMBL/GenBank/DDBJ databases">
        <title>Edaphobacter sp.</title>
        <authorList>
            <person name="Huber K.J."/>
            <person name="Papendorf J."/>
            <person name="Pilke C."/>
            <person name="Bunk B."/>
            <person name="Sproeer C."/>
            <person name="Pester M."/>
        </authorList>
    </citation>
    <scope>NUCLEOTIDE SEQUENCE</scope>
    <source>
        <strain evidence="6">DSM 110680</strain>
    </source>
</reference>
<dbReference type="PANTHER" id="PTHR42776:SF4">
    <property type="entry name" value="ACYLAMINO-ACID-RELEASING ENZYME"/>
    <property type="match status" value="1"/>
</dbReference>
<dbReference type="PANTHER" id="PTHR42776">
    <property type="entry name" value="SERINE PEPTIDASE S9 FAMILY MEMBER"/>
    <property type="match status" value="1"/>
</dbReference>
<dbReference type="InterPro" id="IPR011659">
    <property type="entry name" value="WD40"/>
</dbReference>
<dbReference type="SUPFAM" id="SSF82171">
    <property type="entry name" value="DPP6 N-terminal domain-like"/>
    <property type="match status" value="1"/>
</dbReference>
<organism evidence="6">
    <name type="scientific">Telmatobacter sp. DSM 110680</name>
    <dbReference type="NCBI Taxonomy" id="3036704"/>
    <lineage>
        <taxon>Bacteria</taxon>
        <taxon>Pseudomonadati</taxon>
        <taxon>Acidobacteriota</taxon>
        <taxon>Terriglobia</taxon>
        <taxon>Terriglobales</taxon>
        <taxon>Acidobacteriaceae</taxon>
        <taxon>Telmatobacter</taxon>
    </lineage>
</organism>
<dbReference type="InterPro" id="IPR029058">
    <property type="entry name" value="AB_hydrolase_fold"/>
</dbReference>
<keyword evidence="1" id="KW-0378">Hydrolase</keyword>
<proteinExistence type="predicted"/>
<dbReference type="Pfam" id="PF00326">
    <property type="entry name" value="Peptidase_S9"/>
    <property type="match status" value="1"/>
</dbReference>
<dbReference type="InterPro" id="IPR011042">
    <property type="entry name" value="6-blade_b-propeller_TolB-like"/>
</dbReference>
<dbReference type="Pfam" id="PF07676">
    <property type="entry name" value="PD40"/>
    <property type="match status" value="1"/>
</dbReference>
<feature type="chain" id="PRO_5043481711" evidence="4">
    <location>
        <begin position="23"/>
        <end position="729"/>
    </location>
</feature>
<gene>
    <name evidence="6" type="ORF">P8935_10200</name>
</gene>
<name>A0AAU7DR17_9BACT</name>
<dbReference type="InterPro" id="IPR001375">
    <property type="entry name" value="Peptidase_S9_cat"/>
</dbReference>
<keyword evidence="2" id="KW-0720">Serine protease</keyword>
<dbReference type="Gene3D" id="3.40.50.1820">
    <property type="entry name" value="alpha/beta hydrolase"/>
    <property type="match status" value="1"/>
</dbReference>
<dbReference type="GO" id="GO:0006508">
    <property type="term" value="P:proteolysis"/>
    <property type="evidence" value="ECO:0007669"/>
    <property type="project" value="InterPro"/>
</dbReference>
<feature type="domain" description="Peptidase S9 prolyl oligopeptidase catalytic" evidence="5">
    <location>
        <begin position="511"/>
        <end position="685"/>
    </location>
</feature>
<dbReference type="Gene3D" id="2.120.10.30">
    <property type="entry name" value="TolB, C-terminal domain"/>
    <property type="match status" value="1"/>
</dbReference>
<evidence type="ECO:0000313" key="6">
    <source>
        <dbReference type="EMBL" id="XBH19668.1"/>
    </source>
</evidence>
<keyword evidence="4" id="KW-0732">Signal</keyword>
<dbReference type="RefSeq" id="WP_348264887.1">
    <property type="nucleotide sequence ID" value="NZ_CP121196.1"/>
</dbReference>
<dbReference type="GO" id="GO:0004252">
    <property type="term" value="F:serine-type endopeptidase activity"/>
    <property type="evidence" value="ECO:0007669"/>
    <property type="project" value="TreeGrafter"/>
</dbReference>
<dbReference type="EMBL" id="CP121196">
    <property type="protein sequence ID" value="XBH19668.1"/>
    <property type="molecule type" value="Genomic_DNA"/>
</dbReference>
<evidence type="ECO:0000256" key="1">
    <source>
        <dbReference type="ARBA" id="ARBA00022801"/>
    </source>
</evidence>
<evidence type="ECO:0000256" key="4">
    <source>
        <dbReference type="SAM" id="SignalP"/>
    </source>
</evidence>
<protein>
    <submittedName>
        <fullName evidence="6">Prolyl oligopeptidase family serine peptidase</fullName>
    </submittedName>
</protein>
<feature type="region of interest" description="Disordered" evidence="3">
    <location>
        <begin position="87"/>
        <end position="106"/>
    </location>
</feature>
<keyword evidence="2" id="KW-0645">Protease</keyword>
<evidence type="ECO:0000256" key="3">
    <source>
        <dbReference type="SAM" id="MobiDB-lite"/>
    </source>
</evidence>
<evidence type="ECO:0000256" key="2">
    <source>
        <dbReference type="ARBA" id="ARBA00022825"/>
    </source>
</evidence>
<feature type="region of interest" description="Disordered" evidence="3">
    <location>
        <begin position="141"/>
        <end position="180"/>
    </location>
</feature>